<keyword evidence="3" id="KW-1185">Reference proteome</keyword>
<dbReference type="AlphaFoldDB" id="A0A8S1H3G8"/>
<evidence type="ECO:0000256" key="1">
    <source>
        <dbReference type="SAM" id="MobiDB-lite"/>
    </source>
</evidence>
<sequence length="94" mass="10384">MNFGKNINDTEVCIKPAIKLMRHMQRRSSRKLSVEIDKLVEQLKMLSEVLNTMKDRMELPDIGSLSGTSITPVLESESSGTTSGASKSSSNKKL</sequence>
<proteinExistence type="predicted"/>
<comment type="caution">
    <text evidence="2">The sequence shown here is derived from an EMBL/GenBank/DDBJ whole genome shotgun (WGS) entry which is preliminary data.</text>
</comment>
<evidence type="ECO:0000313" key="2">
    <source>
        <dbReference type="EMBL" id="CAD6190065.1"/>
    </source>
</evidence>
<name>A0A8S1H3G8_9PELO</name>
<dbReference type="EMBL" id="CAJGYM010000013">
    <property type="protein sequence ID" value="CAD6190065.1"/>
    <property type="molecule type" value="Genomic_DNA"/>
</dbReference>
<gene>
    <name evidence="2" type="ORF">CAUJ_LOCUS5984</name>
</gene>
<feature type="compositionally biased region" description="Low complexity" evidence="1">
    <location>
        <begin position="75"/>
        <end position="94"/>
    </location>
</feature>
<feature type="region of interest" description="Disordered" evidence="1">
    <location>
        <begin position="59"/>
        <end position="94"/>
    </location>
</feature>
<organism evidence="2 3">
    <name type="scientific">Caenorhabditis auriculariae</name>
    <dbReference type="NCBI Taxonomy" id="2777116"/>
    <lineage>
        <taxon>Eukaryota</taxon>
        <taxon>Metazoa</taxon>
        <taxon>Ecdysozoa</taxon>
        <taxon>Nematoda</taxon>
        <taxon>Chromadorea</taxon>
        <taxon>Rhabditida</taxon>
        <taxon>Rhabditina</taxon>
        <taxon>Rhabditomorpha</taxon>
        <taxon>Rhabditoidea</taxon>
        <taxon>Rhabditidae</taxon>
        <taxon>Peloderinae</taxon>
        <taxon>Caenorhabditis</taxon>
    </lineage>
</organism>
<reference evidence="2" key="1">
    <citation type="submission" date="2020-10" db="EMBL/GenBank/DDBJ databases">
        <authorList>
            <person name="Kikuchi T."/>
        </authorList>
    </citation>
    <scope>NUCLEOTIDE SEQUENCE</scope>
    <source>
        <strain evidence="2">NKZ352</strain>
    </source>
</reference>
<dbReference type="Proteomes" id="UP000835052">
    <property type="component" value="Unassembled WGS sequence"/>
</dbReference>
<protein>
    <submittedName>
        <fullName evidence="2">Uncharacterized protein</fullName>
    </submittedName>
</protein>
<accession>A0A8S1H3G8</accession>
<evidence type="ECO:0000313" key="3">
    <source>
        <dbReference type="Proteomes" id="UP000835052"/>
    </source>
</evidence>